<feature type="region of interest" description="Disordered" evidence="1">
    <location>
        <begin position="287"/>
        <end position="341"/>
    </location>
</feature>
<dbReference type="AlphaFoldDB" id="A0AAV7E1Z7"/>
<feature type="compositionally biased region" description="Acidic residues" evidence="1">
    <location>
        <begin position="248"/>
        <end position="257"/>
    </location>
</feature>
<dbReference type="PANTHER" id="PTHR34962">
    <property type="entry name" value="EMBRYO DEFECTIVE 1703-RELATED"/>
    <property type="match status" value="1"/>
</dbReference>
<evidence type="ECO:0000313" key="2">
    <source>
        <dbReference type="EMBL" id="KAG9441911.1"/>
    </source>
</evidence>
<gene>
    <name evidence="2" type="ORF">H6P81_017765</name>
</gene>
<accession>A0AAV7E1Z7</accession>
<evidence type="ECO:0000256" key="1">
    <source>
        <dbReference type="SAM" id="MobiDB-lite"/>
    </source>
</evidence>
<feature type="compositionally biased region" description="Basic and acidic residues" evidence="1">
    <location>
        <begin position="235"/>
        <end position="247"/>
    </location>
</feature>
<protein>
    <submittedName>
        <fullName evidence="2">Uncharacterized protein</fullName>
    </submittedName>
</protein>
<keyword evidence="3" id="KW-1185">Reference proteome</keyword>
<organism evidence="2 3">
    <name type="scientific">Aristolochia fimbriata</name>
    <name type="common">White veined hardy Dutchman's pipe vine</name>
    <dbReference type="NCBI Taxonomy" id="158543"/>
    <lineage>
        <taxon>Eukaryota</taxon>
        <taxon>Viridiplantae</taxon>
        <taxon>Streptophyta</taxon>
        <taxon>Embryophyta</taxon>
        <taxon>Tracheophyta</taxon>
        <taxon>Spermatophyta</taxon>
        <taxon>Magnoliopsida</taxon>
        <taxon>Magnoliidae</taxon>
        <taxon>Piperales</taxon>
        <taxon>Aristolochiaceae</taxon>
        <taxon>Aristolochia</taxon>
    </lineage>
</organism>
<comment type="caution">
    <text evidence="2">The sequence shown here is derived from an EMBL/GenBank/DDBJ whole genome shotgun (WGS) entry which is preliminary data.</text>
</comment>
<reference evidence="2 3" key="1">
    <citation type="submission" date="2021-07" db="EMBL/GenBank/DDBJ databases">
        <title>The Aristolochia fimbriata genome: insights into angiosperm evolution, floral development and chemical biosynthesis.</title>
        <authorList>
            <person name="Jiao Y."/>
        </authorList>
    </citation>
    <scope>NUCLEOTIDE SEQUENCE [LARGE SCALE GENOMIC DNA]</scope>
    <source>
        <strain evidence="2">IBCAS-2021</strain>
        <tissue evidence="2">Leaf</tissue>
    </source>
</reference>
<feature type="region of interest" description="Disordered" evidence="1">
    <location>
        <begin position="175"/>
        <end position="210"/>
    </location>
</feature>
<proteinExistence type="predicted"/>
<feature type="region of interest" description="Disordered" evidence="1">
    <location>
        <begin position="235"/>
        <end position="257"/>
    </location>
</feature>
<name>A0AAV7E1Z7_ARIFI</name>
<sequence length="494" mass="55777">MAASLPLLPVSLVPRRSSPSFCIAGIQRIRVSGRARNPSRRLIKWKNYLRRKLLETLTKPYPPSLETMSLPKDSDNKASFVEKTINLVEEDELPSLPDSVTERVEDLSHQNFEEEIRGEAREKEVKFQTQLADSRSLPEIKSVSIKSIVGLLLGLFVVETAVAVWIFGASNGTSEEISNRPQVSGGEIENGNGKAKKPMKWNGHLSSMSDTVPSMDELKLRGKVMEIRAMAREARETERKKLHKDAIQEEGDETDGEAELATVKAAVQKEIDRRLLKIRNNLGERSLKSISAKGEMPKRQPNKPKGFQRSKTNGNATETRKRKQNGNTSLKSETNGVNNISRDTDSLHLEKVFKPLKDEEIQEKTDSKAVLDEEQDDVWWHKLPYVLVILLRRGSDLQGGFYSFKMSPTDDDNLISYTVAFEDRGDASNFCFLLESFFEDLEDVRADIVPLSVEELRRETSLSSKKVIVVRKGRLQLYAGQPLRDVEKALRSLT</sequence>
<evidence type="ECO:0000313" key="3">
    <source>
        <dbReference type="Proteomes" id="UP000825729"/>
    </source>
</evidence>
<dbReference type="PANTHER" id="PTHR34962:SF3">
    <property type="entry name" value="ABC SUBFAMILY C PROTEIN"/>
    <property type="match status" value="1"/>
</dbReference>
<feature type="compositionally biased region" description="Polar residues" evidence="1">
    <location>
        <begin position="325"/>
        <end position="341"/>
    </location>
</feature>
<dbReference type="EMBL" id="JAINDJ010000007">
    <property type="protein sequence ID" value="KAG9441911.1"/>
    <property type="molecule type" value="Genomic_DNA"/>
</dbReference>
<dbReference type="Proteomes" id="UP000825729">
    <property type="component" value="Unassembled WGS sequence"/>
</dbReference>